<dbReference type="Gene3D" id="3.10.200.10">
    <property type="entry name" value="Alpha carbonic anhydrase"/>
    <property type="match status" value="2"/>
</dbReference>
<dbReference type="OrthoDB" id="429145at2759"/>
<reference evidence="19" key="1">
    <citation type="submission" date="2025-08" db="UniProtKB">
        <authorList>
            <consortium name="RefSeq"/>
        </authorList>
    </citation>
    <scope>IDENTIFICATION</scope>
    <source>
        <strain evidence="19">Quisiro</strain>
        <tissue evidence="19">Liver</tissue>
    </source>
</reference>
<evidence type="ECO:0000259" key="17">
    <source>
        <dbReference type="PROSITE" id="PS51144"/>
    </source>
</evidence>
<evidence type="ECO:0000256" key="8">
    <source>
        <dbReference type="ARBA" id="ARBA00022833"/>
    </source>
</evidence>
<keyword evidence="8" id="KW-0862">Zinc</keyword>
<accession>A0A2I4C7A3</accession>
<dbReference type="InterPro" id="IPR023561">
    <property type="entry name" value="Carbonic_anhydrase_a-class"/>
</dbReference>
<evidence type="ECO:0000256" key="3">
    <source>
        <dbReference type="ARBA" id="ARBA00010718"/>
    </source>
</evidence>
<proteinExistence type="inferred from homology"/>
<evidence type="ECO:0000256" key="5">
    <source>
        <dbReference type="ARBA" id="ARBA00014200"/>
    </source>
</evidence>
<evidence type="ECO:0000313" key="18">
    <source>
        <dbReference type="Proteomes" id="UP000192220"/>
    </source>
</evidence>
<evidence type="ECO:0000256" key="13">
    <source>
        <dbReference type="ARBA" id="ARBA00031549"/>
    </source>
</evidence>
<keyword evidence="11" id="KW-0456">Lyase</keyword>
<keyword evidence="6" id="KW-0964">Secreted</keyword>
<dbReference type="Pfam" id="PF00194">
    <property type="entry name" value="Carb_anhydrase"/>
    <property type="match status" value="2"/>
</dbReference>
<dbReference type="AlphaFoldDB" id="A0A2I4C7A3"/>
<gene>
    <name evidence="19" type="primary">LOC106525991</name>
</gene>
<evidence type="ECO:0000256" key="12">
    <source>
        <dbReference type="ARBA" id="ARBA00025355"/>
    </source>
</evidence>
<dbReference type="PANTHER" id="PTHR18952:SF110">
    <property type="entry name" value="CARBONIC ANHYDRASE 6"/>
    <property type="match status" value="1"/>
</dbReference>
<evidence type="ECO:0000256" key="2">
    <source>
        <dbReference type="ARBA" id="ARBA00004613"/>
    </source>
</evidence>
<evidence type="ECO:0000256" key="16">
    <source>
        <dbReference type="SAM" id="SignalP"/>
    </source>
</evidence>
<evidence type="ECO:0000256" key="9">
    <source>
        <dbReference type="ARBA" id="ARBA00023157"/>
    </source>
</evidence>
<comment type="function">
    <text evidence="12">Reversible hydration of carbon dioxide. Its role in saliva is unknown.</text>
</comment>
<evidence type="ECO:0000256" key="11">
    <source>
        <dbReference type="ARBA" id="ARBA00023239"/>
    </source>
</evidence>
<evidence type="ECO:0000313" key="19">
    <source>
        <dbReference type="RefSeq" id="XP_013875873.1"/>
    </source>
</evidence>
<comment type="catalytic activity">
    <reaction evidence="15">
        <text>hydrogencarbonate + H(+) = CO2 + H2O</text>
        <dbReference type="Rhea" id="RHEA:10748"/>
        <dbReference type="ChEBI" id="CHEBI:15377"/>
        <dbReference type="ChEBI" id="CHEBI:15378"/>
        <dbReference type="ChEBI" id="CHEBI:16526"/>
        <dbReference type="ChEBI" id="CHEBI:17544"/>
        <dbReference type="EC" id="4.2.1.1"/>
    </reaction>
</comment>
<dbReference type="GO" id="GO:0005615">
    <property type="term" value="C:extracellular space"/>
    <property type="evidence" value="ECO:0007669"/>
    <property type="project" value="TreeGrafter"/>
</dbReference>
<feature type="signal peptide" evidence="16">
    <location>
        <begin position="1"/>
        <end position="19"/>
    </location>
</feature>
<keyword evidence="10" id="KW-0325">Glycoprotein</keyword>
<dbReference type="PANTHER" id="PTHR18952">
    <property type="entry name" value="CARBONIC ANHYDRASE"/>
    <property type="match status" value="1"/>
</dbReference>
<dbReference type="Proteomes" id="UP000192220">
    <property type="component" value="Unplaced"/>
</dbReference>
<dbReference type="InterPro" id="IPR036398">
    <property type="entry name" value="CA_dom_sf"/>
</dbReference>
<dbReference type="EC" id="4.2.1.1" evidence="4"/>
<organism evidence="18 19">
    <name type="scientific">Austrofundulus limnaeus</name>
    <name type="common">Annual killifish</name>
    <dbReference type="NCBI Taxonomy" id="52670"/>
    <lineage>
        <taxon>Eukaryota</taxon>
        <taxon>Metazoa</taxon>
        <taxon>Chordata</taxon>
        <taxon>Craniata</taxon>
        <taxon>Vertebrata</taxon>
        <taxon>Euteleostomi</taxon>
        <taxon>Actinopterygii</taxon>
        <taxon>Neopterygii</taxon>
        <taxon>Teleostei</taxon>
        <taxon>Neoteleostei</taxon>
        <taxon>Acanthomorphata</taxon>
        <taxon>Ovalentaria</taxon>
        <taxon>Atherinomorphae</taxon>
        <taxon>Cyprinodontiformes</taxon>
        <taxon>Rivulidae</taxon>
        <taxon>Austrofundulus</taxon>
    </lineage>
</organism>
<name>A0A2I4C7A3_AUSLI</name>
<dbReference type="SUPFAM" id="SSF51069">
    <property type="entry name" value="Carbonic anhydrase"/>
    <property type="match status" value="1"/>
</dbReference>
<evidence type="ECO:0000256" key="7">
    <source>
        <dbReference type="ARBA" id="ARBA00022723"/>
    </source>
</evidence>
<evidence type="ECO:0000256" key="15">
    <source>
        <dbReference type="ARBA" id="ARBA00048348"/>
    </source>
</evidence>
<comment type="cofactor">
    <cofactor evidence="1">
        <name>Zn(2+)</name>
        <dbReference type="ChEBI" id="CHEBI:29105"/>
    </cofactor>
</comment>
<evidence type="ECO:0000256" key="1">
    <source>
        <dbReference type="ARBA" id="ARBA00001947"/>
    </source>
</evidence>
<evidence type="ECO:0000256" key="4">
    <source>
        <dbReference type="ARBA" id="ARBA00012925"/>
    </source>
</evidence>
<dbReference type="GO" id="GO:0004089">
    <property type="term" value="F:carbonate dehydratase activity"/>
    <property type="evidence" value="ECO:0007669"/>
    <property type="project" value="UniProtKB-EC"/>
</dbReference>
<comment type="subcellular location">
    <subcellularLocation>
        <location evidence="2">Secreted</location>
    </subcellularLocation>
</comment>
<dbReference type="RefSeq" id="XP_013875873.1">
    <property type="nucleotide sequence ID" value="XM_014020419.1"/>
</dbReference>
<dbReference type="GeneID" id="106525991"/>
<feature type="chain" id="PRO_5014174173" description="Carbonic anhydrase 6" evidence="16">
    <location>
        <begin position="20"/>
        <end position="251"/>
    </location>
</feature>
<comment type="similarity">
    <text evidence="3">Belongs to the alpha-carbonic anhydrase family.</text>
</comment>
<keyword evidence="16" id="KW-0732">Signal</keyword>
<keyword evidence="7" id="KW-0479">Metal-binding</keyword>
<keyword evidence="9" id="KW-1015">Disulfide bond</keyword>
<dbReference type="PROSITE" id="PS51144">
    <property type="entry name" value="ALPHA_CA_2"/>
    <property type="match status" value="1"/>
</dbReference>
<evidence type="ECO:0000256" key="6">
    <source>
        <dbReference type="ARBA" id="ARBA00022525"/>
    </source>
</evidence>
<evidence type="ECO:0000256" key="14">
    <source>
        <dbReference type="ARBA" id="ARBA00032196"/>
    </source>
</evidence>
<protein>
    <recommendedName>
        <fullName evidence="5">Carbonic anhydrase 6</fullName>
        <ecNumber evidence="4">4.2.1.1</ecNumber>
    </recommendedName>
    <alternativeName>
        <fullName evidence="13">Carbonate dehydratase VI</fullName>
    </alternativeName>
    <alternativeName>
        <fullName evidence="14">Carbonic anhydrase VI</fullName>
    </alternativeName>
</protein>
<evidence type="ECO:0000256" key="10">
    <source>
        <dbReference type="ARBA" id="ARBA00023180"/>
    </source>
</evidence>
<sequence>MEILLSTFVSAVFLCVVSAKDHRDGNVHWSYSGGALEQKHWATKYPDCGGRKQSPIDIQRPNVRYNSNMLQLELSGYDQQGTFLMTNNGHSVQIDLPPTMMITKGLPGKYTAEQMHLHWGDPGTSGAEHTIDGIRYMAEESFSENTYYSDFISNLGRIKFPGQSMYVSNINIRSMLPESLNNFFRYEGSLTTPPCFESIIWTVFDTPITLSLNQIRKLESTLMETDGKTLSNNYRFLQPLNNRVVQSSFLP</sequence>
<dbReference type="SMART" id="SM01057">
    <property type="entry name" value="Carb_anhydrase"/>
    <property type="match status" value="1"/>
</dbReference>
<dbReference type="GO" id="GO:0008270">
    <property type="term" value="F:zinc ion binding"/>
    <property type="evidence" value="ECO:0007669"/>
    <property type="project" value="InterPro"/>
</dbReference>
<dbReference type="InterPro" id="IPR001148">
    <property type="entry name" value="CA_dom"/>
</dbReference>
<feature type="domain" description="Alpha-carbonic anhydrase" evidence="17">
    <location>
        <begin position="27"/>
        <end position="249"/>
    </location>
</feature>
<keyword evidence="18" id="KW-1185">Reference proteome</keyword>